<evidence type="ECO:0000313" key="1">
    <source>
        <dbReference type="EMBL" id="KHG26145.1"/>
    </source>
</evidence>
<accession>A0A0B0PMC8</accession>
<proteinExistence type="predicted"/>
<dbReference type="EMBL" id="KN435217">
    <property type="protein sequence ID" value="KHG26145.1"/>
    <property type="molecule type" value="Genomic_DNA"/>
</dbReference>
<gene>
    <name evidence="1" type="ORF">F383_00723</name>
</gene>
<reference evidence="2" key="1">
    <citation type="submission" date="2014-09" db="EMBL/GenBank/DDBJ databases">
        <authorList>
            <person name="Mudge J."/>
            <person name="Ramaraj T."/>
            <person name="Lindquist I.E."/>
            <person name="Bharti A.K."/>
            <person name="Sundararajan A."/>
            <person name="Cameron C.T."/>
            <person name="Woodward J.E."/>
            <person name="May G.D."/>
            <person name="Brubaker C."/>
            <person name="Broadhvest J."/>
            <person name="Wilkins T.A."/>
        </authorList>
    </citation>
    <scope>NUCLEOTIDE SEQUENCE</scope>
    <source>
        <strain evidence="2">cv. AKA8401</strain>
    </source>
</reference>
<dbReference type="AlphaFoldDB" id="A0A0B0PMC8"/>
<dbReference type="Proteomes" id="UP000032142">
    <property type="component" value="Unassembled WGS sequence"/>
</dbReference>
<evidence type="ECO:0000313" key="2">
    <source>
        <dbReference type="Proteomes" id="UP000032142"/>
    </source>
</evidence>
<sequence length="42" mass="4801">MFYSDFKASSDSGIVRDKVTLSNHHFGSLWFGHMACMGLWSF</sequence>
<protein>
    <submittedName>
        <fullName evidence="1">Uncharacterized protein</fullName>
    </submittedName>
</protein>
<name>A0A0B0PMC8_GOSAR</name>
<organism evidence="1 2">
    <name type="scientific">Gossypium arboreum</name>
    <name type="common">Tree cotton</name>
    <name type="synonym">Gossypium nanking</name>
    <dbReference type="NCBI Taxonomy" id="29729"/>
    <lineage>
        <taxon>Eukaryota</taxon>
        <taxon>Viridiplantae</taxon>
        <taxon>Streptophyta</taxon>
        <taxon>Embryophyta</taxon>
        <taxon>Tracheophyta</taxon>
        <taxon>Spermatophyta</taxon>
        <taxon>Magnoliopsida</taxon>
        <taxon>eudicotyledons</taxon>
        <taxon>Gunneridae</taxon>
        <taxon>Pentapetalae</taxon>
        <taxon>rosids</taxon>
        <taxon>malvids</taxon>
        <taxon>Malvales</taxon>
        <taxon>Malvaceae</taxon>
        <taxon>Malvoideae</taxon>
        <taxon>Gossypium</taxon>
    </lineage>
</organism>
<keyword evidence="2" id="KW-1185">Reference proteome</keyword>